<keyword evidence="5" id="KW-0378">Hydrolase</keyword>
<evidence type="ECO:0000313" key="7">
    <source>
        <dbReference type="EMBL" id="KKL81746.1"/>
    </source>
</evidence>
<evidence type="ECO:0000256" key="4">
    <source>
        <dbReference type="ARBA" id="ARBA00022741"/>
    </source>
</evidence>
<dbReference type="GO" id="GO:0000166">
    <property type="term" value="F:nucleotide binding"/>
    <property type="evidence" value="ECO:0007669"/>
    <property type="project" value="UniProtKB-KW"/>
</dbReference>
<evidence type="ECO:0000256" key="1">
    <source>
        <dbReference type="ARBA" id="ARBA00022553"/>
    </source>
</evidence>
<evidence type="ECO:0008006" key="8">
    <source>
        <dbReference type="Google" id="ProtNLM"/>
    </source>
</evidence>
<sequence length="140" mass="16613">MPRDYKLQLDDILEAIERIKQYTSDMSEEAFALDHKTQDAVIRNLEIIGEAARNLPEKIKKSTSQTQWHKIIALRNILIHEYFGVNTKILWDVITNKLGKLEDIGKEVPARWVDIRRELERKRDKKHILINEYFNMIVND</sequence>
<proteinExistence type="inferred from homology"/>
<keyword evidence="4" id="KW-0547">Nucleotide-binding</keyword>
<dbReference type="InterPro" id="IPR051813">
    <property type="entry name" value="HepT_RNase_toxin"/>
</dbReference>
<dbReference type="GO" id="GO:0110001">
    <property type="term" value="C:toxin-antitoxin complex"/>
    <property type="evidence" value="ECO:0007669"/>
    <property type="project" value="InterPro"/>
</dbReference>
<reference evidence="7" key="1">
    <citation type="journal article" date="2015" name="Nature">
        <title>Complex archaea that bridge the gap between prokaryotes and eukaryotes.</title>
        <authorList>
            <person name="Spang A."/>
            <person name="Saw J.H."/>
            <person name="Jorgensen S.L."/>
            <person name="Zaremba-Niedzwiedzka K."/>
            <person name="Martijn J."/>
            <person name="Lind A.E."/>
            <person name="van Eijk R."/>
            <person name="Schleper C."/>
            <person name="Guy L."/>
            <person name="Ettema T.J."/>
        </authorList>
    </citation>
    <scope>NUCLEOTIDE SEQUENCE</scope>
</reference>
<comment type="caution">
    <text evidence="7">The sequence shown here is derived from an EMBL/GenBank/DDBJ whole genome shotgun (WGS) entry which is preliminary data.</text>
</comment>
<dbReference type="GO" id="GO:0004540">
    <property type="term" value="F:RNA nuclease activity"/>
    <property type="evidence" value="ECO:0007669"/>
    <property type="project" value="InterPro"/>
</dbReference>
<gene>
    <name evidence="7" type="ORF">LCGC14_1991680</name>
</gene>
<evidence type="ECO:0000256" key="5">
    <source>
        <dbReference type="ARBA" id="ARBA00022801"/>
    </source>
</evidence>
<dbReference type="PANTHER" id="PTHR34139">
    <property type="entry name" value="UPF0331 PROTEIN MJ0127"/>
    <property type="match status" value="1"/>
</dbReference>
<dbReference type="GO" id="GO:0016787">
    <property type="term" value="F:hydrolase activity"/>
    <property type="evidence" value="ECO:0007669"/>
    <property type="project" value="UniProtKB-KW"/>
</dbReference>
<protein>
    <recommendedName>
        <fullName evidence="8">DUF86 domain-containing protein</fullName>
    </recommendedName>
</protein>
<keyword evidence="2" id="KW-1277">Toxin-antitoxin system</keyword>
<dbReference type="PANTHER" id="PTHR34139:SF1">
    <property type="entry name" value="RNASE MJ1380-RELATED"/>
    <property type="match status" value="1"/>
</dbReference>
<accession>A0A0F9FU10</accession>
<dbReference type="Gene3D" id="1.20.120.580">
    <property type="entry name" value="bsu32300-like"/>
    <property type="match status" value="1"/>
</dbReference>
<comment type="similarity">
    <text evidence="6">Belongs to the HepT RNase toxin family.</text>
</comment>
<organism evidence="7">
    <name type="scientific">marine sediment metagenome</name>
    <dbReference type="NCBI Taxonomy" id="412755"/>
    <lineage>
        <taxon>unclassified sequences</taxon>
        <taxon>metagenomes</taxon>
        <taxon>ecological metagenomes</taxon>
    </lineage>
</organism>
<evidence type="ECO:0000256" key="2">
    <source>
        <dbReference type="ARBA" id="ARBA00022649"/>
    </source>
</evidence>
<evidence type="ECO:0000256" key="6">
    <source>
        <dbReference type="ARBA" id="ARBA00024207"/>
    </source>
</evidence>
<dbReference type="Pfam" id="PF01934">
    <property type="entry name" value="HepT-like"/>
    <property type="match status" value="1"/>
</dbReference>
<dbReference type="InterPro" id="IPR037038">
    <property type="entry name" value="HepT-like_sf"/>
</dbReference>
<dbReference type="AlphaFoldDB" id="A0A0F9FU10"/>
<name>A0A0F9FU10_9ZZZZ</name>
<evidence type="ECO:0000256" key="3">
    <source>
        <dbReference type="ARBA" id="ARBA00022722"/>
    </source>
</evidence>
<dbReference type="EMBL" id="LAZR01022475">
    <property type="protein sequence ID" value="KKL81746.1"/>
    <property type="molecule type" value="Genomic_DNA"/>
</dbReference>
<keyword evidence="1" id="KW-0597">Phosphoprotein</keyword>
<dbReference type="InterPro" id="IPR008201">
    <property type="entry name" value="HepT-like"/>
</dbReference>
<keyword evidence="3" id="KW-0540">Nuclease</keyword>